<dbReference type="InterPro" id="IPR002048">
    <property type="entry name" value="EF_hand_dom"/>
</dbReference>
<dbReference type="PROSITE" id="PS50222">
    <property type="entry name" value="EF_HAND_2"/>
    <property type="match status" value="4"/>
</dbReference>
<evidence type="ECO:0000259" key="8">
    <source>
        <dbReference type="PROSITE" id="PS50222"/>
    </source>
</evidence>
<dbReference type="Gene3D" id="1.10.238.10">
    <property type="entry name" value="EF-hand"/>
    <property type="match status" value="2"/>
</dbReference>
<feature type="binding site" evidence="6">
    <location>
        <position position="453"/>
    </location>
    <ligand>
        <name>Ca(2+)</name>
        <dbReference type="ChEBI" id="CHEBI:29108"/>
        <label>1</label>
    </ligand>
</feature>
<evidence type="ECO:0000256" key="7">
    <source>
        <dbReference type="SAM" id="MobiDB-lite"/>
    </source>
</evidence>
<dbReference type="GO" id="GO:0005509">
    <property type="term" value="F:calcium ion binding"/>
    <property type="evidence" value="ECO:0007669"/>
    <property type="project" value="InterPro"/>
</dbReference>
<dbReference type="InterPro" id="IPR011992">
    <property type="entry name" value="EF-hand-dom_pair"/>
</dbReference>
<feature type="binding site" evidence="6">
    <location>
        <position position="493"/>
    </location>
    <ligand>
        <name>Ca(2+)</name>
        <dbReference type="ChEBI" id="CHEBI:29108"/>
        <label>1</label>
    </ligand>
</feature>
<reference evidence="10" key="1">
    <citation type="journal article" date="2015" name="PLoS Genet.">
        <title>Genome Sequence and Transcriptome Analyses of Chrysochromulina tobin: Metabolic Tools for Enhanced Algal Fitness in the Prominent Order Prymnesiales (Haptophyceae).</title>
        <authorList>
            <person name="Hovde B.T."/>
            <person name="Deodato C.R."/>
            <person name="Hunsperger H.M."/>
            <person name="Ryken S.A."/>
            <person name="Yost W."/>
            <person name="Jha R.K."/>
            <person name="Patterson J."/>
            <person name="Monnat R.J. Jr."/>
            <person name="Barlow S.B."/>
            <person name="Starkenburg S.R."/>
            <person name="Cattolico R.A."/>
        </authorList>
    </citation>
    <scope>NUCLEOTIDE SEQUENCE</scope>
    <source>
        <strain evidence="10">CCMP291</strain>
    </source>
</reference>
<proteinExistence type="inferred from homology"/>
<feature type="binding site" evidence="6">
    <location>
        <position position="504"/>
    </location>
    <ligand>
        <name>Ca(2+)</name>
        <dbReference type="ChEBI" id="CHEBI:29108"/>
        <label>1</label>
    </ligand>
</feature>
<keyword evidence="10" id="KW-1185">Reference proteome</keyword>
<dbReference type="PROSITE" id="PS00018">
    <property type="entry name" value="EF_HAND_1"/>
    <property type="match status" value="4"/>
</dbReference>
<feature type="domain" description="EF-hand" evidence="8">
    <location>
        <begin position="440"/>
        <end position="475"/>
    </location>
</feature>
<comment type="caution">
    <text evidence="9">The sequence shown here is derived from an EMBL/GenBank/DDBJ whole genome shotgun (WGS) entry which is preliminary data.</text>
</comment>
<feature type="binding site" evidence="6">
    <location>
        <position position="455"/>
    </location>
    <ligand>
        <name>Ca(2+)</name>
        <dbReference type="ChEBI" id="CHEBI:29108"/>
        <label>1</label>
    </ligand>
</feature>
<dbReference type="SUPFAM" id="SSF47473">
    <property type="entry name" value="EF-hand"/>
    <property type="match status" value="1"/>
</dbReference>
<feature type="domain" description="EF-hand" evidence="8">
    <location>
        <begin position="324"/>
        <end position="359"/>
    </location>
</feature>
<feature type="compositionally biased region" description="Pro residues" evidence="7">
    <location>
        <begin position="572"/>
        <end position="586"/>
    </location>
</feature>
<feature type="binding site" evidence="6">
    <location>
        <position position="459"/>
    </location>
    <ligand>
        <name>Ca(2+)</name>
        <dbReference type="ChEBI" id="CHEBI:29108"/>
        <label>1</label>
    </ligand>
</feature>
<feature type="domain" description="EF-hand" evidence="8">
    <location>
        <begin position="480"/>
        <end position="515"/>
    </location>
</feature>
<comment type="function">
    <text evidence="5">In muscle, parvalbumin is thought to be involved in relaxation after contraction. It binds two calcium ions.</text>
</comment>
<dbReference type="AlphaFoldDB" id="A0A0M0JRT7"/>
<evidence type="ECO:0000256" key="3">
    <source>
        <dbReference type="ARBA" id="ARBA00022837"/>
    </source>
</evidence>
<gene>
    <name evidence="9" type="ORF">Ctob_014768</name>
</gene>
<accession>A0A0M0JRT7</accession>
<keyword evidence="3 6" id="KW-0106">Calcium</keyword>
<dbReference type="PANTHER" id="PTHR11653">
    <property type="entry name" value="PARVALBUMIN ALPHA"/>
    <property type="match status" value="1"/>
</dbReference>
<feature type="binding site" evidence="6">
    <location>
        <position position="464"/>
    </location>
    <ligand>
        <name>Ca(2+)</name>
        <dbReference type="ChEBI" id="CHEBI:29108"/>
        <label>1</label>
    </ligand>
</feature>
<feature type="binding site" evidence="6">
    <location>
        <position position="495"/>
    </location>
    <ligand>
        <name>Ca(2+)</name>
        <dbReference type="ChEBI" id="CHEBI:29108"/>
        <label>1</label>
    </ligand>
</feature>
<organism evidence="9 10">
    <name type="scientific">Chrysochromulina tobinii</name>
    <dbReference type="NCBI Taxonomy" id="1460289"/>
    <lineage>
        <taxon>Eukaryota</taxon>
        <taxon>Haptista</taxon>
        <taxon>Haptophyta</taxon>
        <taxon>Prymnesiophyceae</taxon>
        <taxon>Prymnesiales</taxon>
        <taxon>Chrysochromulinaceae</taxon>
        <taxon>Chrysochromulina</taxon>
    </lineage>
</organism>
<dbReference type="InterPro" id="IPR008080">
    <property type="entry name" value="Parvalbumin"/>
</dbReference>
<keyword evidence="4" id="KW-0514">Muscle protein</keyword>
<sequence>MPRIRRVCLQRALAAVPPPPLGSKVLADVLYLTGCFHLRQPTIQARKKAVRYLRRCVEIAEHLPGAASLSVSARLNLTVSFNRLDEREEALREAQQALIALQRLPPDSIDASERAVFEGIARYNLMCSLEATGQHEGALEQAREATRARVSLPDGHTFASQLGSAEEDLKKAHQPTNVHQKLHTARTITSEASTWSRNLPDIGSPRHSPRFQQQKRFTINGAGDCKAKDLALRGGRALGALPTVEMRSELEKLGAPLPDDKGVTELAKKFVNWIEDYKYKYMLPPSHTWANLFAILDEDHSGFVSYDEMYKCVRSTLKVKEKALPANMLKALWVVLDADHSNSITVDEMSKFFRRADDVLQERTKALRRRLTGFTTKGAGEDKDKELALLNRALEAQPTAEMRAELAKQGVPLPDEQGLTELSKKIFHWIEDWKYREYKDPSHNWVNLFAVLDEDKSGYVSYDELAKCMRSTLKVKEKALPTTALKALWVVLDADNSNSITVDEMSKFFRRADDVLQERTKALRRQQSGFTTKGAGEDNDKELARLGRRALLGDASLAMEAGSPRFSSRSPRVPPSPPKIPKPPVKSPRAAKAPRASDPSSMLPELSSHRGRATAGGTPREDATRAKQVAHSAIVNQTPAPTEPPKTQAAPDLATTETAGEQSAGEPSAASETQG</sequence>
<protein>
    <recommendedName>
        <fullName evidence="8">EF-hand domain-containing protein</fullName>
    </recommendedName>
</protein>
<evidence type="ECO:0000256" key="4">
    <source>
        <dbReference type="ARBA" id="ARBA00023179"/>
    </source>
</evidence>
<feature type="domain" description="EF-hand" evidence="8">
    <location>
        <begin position="284"/>
        <end position="319"/>
    </location>
</feature>
<comment type="similarity">
    <text evidence="1">Belongs to the parvalbumin family.</text>
</comment>
<dbReference type="Pfam" id="PF13202">
    <property type="entry name" value="EF-hand_5"/>
    <property type="match status" value="1"/>
</dbReference>
<evidence type="ECO:0000256" key="5">
    <source>
        <dbReference type="ARBA" id="ARBA00025308"/>
    </source>
</evidence>
<evidence type="ECO:0000256" key="6">
    <source>
        <dbReference type="PIRSR" id="PIRSR608080-1"/>
    </source>
</evidence>
<dbReference type="SMART" id="SM00054">
    <property type="entry name" value="EFh"/>
    <property type="match status" value="4"/>
</dbReference>
<dbReference type="OrthoDB" id="26525at2759"/>
<dbReference type="PANTHER" id="PTHR11653:SF12">
    <property type="entry name" value="PARVALBUMIN"/>
    <property type="match status" value="1"/>
</dbReference>
<feature type="region of interest" description="Disordered" evidence="7">
    <location>
        <begin position="558"/>
        <end position="675"/>
    </location>
</feature>
<evidence type="ECO:0000313" key="10">
    <source>
        <dbReference type="Proteomes" id="UP000037460"/>
    </source>
</evidence>
<feature type="binding site" evidence="6">
    <location>
        <position position="457"/>
    </location>
    <ligand>
        <name>Ca(2+)</name>
        <dbReference type="ChEBI" id="CHEBI:29108"/>
        <label>1</label>
    </ligand>
</feature>
<dbReference type="InterPro" id="IPR011990">
    <property type="entry name" value="TPR-like_helical_dom_sf"/>
</dbReference>
<name>A0A0M0JRT7_9EUKA</name>
<evidence type="ECO:0000313" key="9">
    <source>
        <dbReference type="EMBL" id="KOO28997.1"/>
    </source>
</evidence>
<keyword evidence="2 6" id="KW-0479">Metal-binding</keyword>
<dbReference type="SUPFAM" id="SSF48452">
    <property type="entry name" value="TPR-like"/>
    <property type="match status" value="1"/>
</dbReference>
<dbReference type="CDD" id="cd00051">
    <property type="entry name" value="EFh"/>
    <property type="match status" value="1"/>
</dbReference>
<dbReference type="GO" id="GO:0005737">
    <property type="term" value="C:cytoplasm"/>
    <property type="evidence" value="ECO:0007669"/>
    <property type="project" value="TreeGrafter"/>
</dbReference>
<evidence type="ECO:0000256" key="1">
    <source>
        <dbReference type="ARBA" id="ARBA00009753"/>
    </source>
</evidence>
<dbReference type="EMBL" id="JWZX01002478">
    <property type="protein sequence ID" value="KOO28997.1"/>
    <property type="molecule type" value="Genomic_DNA"/>
</dbReference>
<dbReference type="InterPro" id="IPR018247">
    <property type="entry name" value="EF_Hand_1_Ca_BS"/>
</dbReference>
<dbReference type="Proteomes" id="UP000037460">
    <property type="component" value="Unassembled WGS sequence"/>
</dbReference>
<feature type="compositionally biased region" description="Low complexity" evidence="7">
    <location>
        <begin position="558"/>
        <end position="571"/>
    </location>
</feature>
<evidence type="ECO:0000256" key="2">
    <source>
        <dbReference type="ARBA" id="ARBA00022723"/>
    </source>
</evidence>
<dbReference type="Gene3D" id="1.25.40.10">
    <property type="entry name" value="Tetratricopeptide repeat domain"/>
    <property type="match status" value="1"/>
</dbReference>